<dbReference type="EMBL" id="ABJD02000118">
    <property type="protein sequence ID" value="EDU57478.1"/>
    <property type="molecule type" value="Genomic_DNA"/>
</dbReference>
<gene>
    <name evidence="2" type="ORF">PROSTU_04723</name>
</gene>
<protein>
    <recommendedName>
        <fullName evidence="1">HTH cro/C1-type domain-containing protein</fullName>
    </recommendedName>
</protein>
<evidence type="ECO:0000313" key="2">
    <source>
        <dbReference type="EMBL" id="EDU57478.1"/>
    </source>
</evidence>
<sequence>MNLTGKELGRLMHVSQQQVSRYEAGVTNLTISQLNQYLMVLGISWQDLIRNVIEEYNWEFIFNRHLP</sequence>
<dbReference type="InterPro" id="IPR010982">
    <property type="entry name" value="Lambda_DNA-bd_dom_sf"/>
</dbReference>
<dbReference type="Proteomes" id="UP000004506">
    <property type="component" value="Unassembled WGS sequence"/>
</dbReference>
<dbReference type="AlphaFoldDB" id="A0AA86YEF5"/>
<dbReference type="Pfam" id="PF01381">
    <property type="entry name" value="HTH_3"/>
    <property type="match status" value="1"/>
</dbReference>
<dbReference type="PROSITE" id="PS50943">
    <property type="entry name" value="HTH_CROC1"/>
    <property type="match status" value="1"/>
</dbReference>
<organism evidence="2 3">
    <name type="scientific">Providencia stuartii ATCC 25827</name>
    <dbReference type="NCBI Taxonomy" id="471874"/>
    <lineage>
        <taxon>Bacteria</taxon>
        <taxon>Pseudomonadati</taxon>
        <taxon>Pseudomonadota</taxon>
        <taxon>Gammaproteobacteria</taxon>
        <taxon>Enterobacterales</taxon>
        <taxon>Morganellaceae</taxon>
        <taxon>Providencia</taxon>
    </lineage>
</organism>
<evidence type="ECO:0000259" key="1">
    <source>
        <dbReference type="PROSITE" id="PS50943"/>
    </source>
</evidence>
<dbReference type="CDD" id="cd00093">
    <property type="entry name" value="HTH_XRE"/>
    <property type="match status" value="1"/>
</dbReference>
<reference evidence="3" key="2">
    <citation type="submission" date="2008-04" db="EMBL/GenBank/DDBJ databases">
        <title>Draft genome sequence of Providencia stuartii(ATCC 25827).</title>
        <authorList>
            <person name="Sudarsanam P."/>
            <person name="Ley R."/>
            <person name="Guruge J."/>
            <person name="Turnbaugh P.J."/>
            <person name="Mahowald M."/>
            <person name="Liep D."/>
            <person name="Gordon J."/>
        </authorList>
    </citation>
    <scope>NUCLEOTIDE SEQUENCE [LARGE SCALE GENOMIC DNA]</scope>
    <source>
        <strain evidence="3">ATCC 25827</strain>
    </source>
</reference>
<accession>A0AA86YEF5</accession>
<reference evidence="3" key="1">
    <citation type="submission" date="2008-04" db="EMBL/GenBank/DDBJ databases">
        <title>Draft genome sequence of Providencia stuartii (ATCC 25827).</title>
        <authorList>
            <person name="Sudarsanam P."/>
            <person name="Ley R."/>
            <person name="Guruge J."/>
            <person name="Turnbaugh P.J."/>
            <person name="Mahowald M."/>
            <person name="Liep D."/>
            <person name="Gordon J."/>
        </authorList>
    </citation>
    <scope>NUCLEOTIDE SEQUENCE [LARGE SCALE GENOMIC DNA]</scope>
    <source>
        <strain evidence="3">ATCC 25827</strain>
    </source>
</reference>
<evidence type="ECO:0000313" key="3">
    <source>
        <dbReference type="Proteomes" id="UP000004506"/>
    </source>
</evidence>
<feature type="domain" description="HTH cro/C1-type" evidence="1">
    <location>
        <begin position="2"/>
        <end position="48"/>
    </location>
</feature>
<dbReference type="SUPFAM" id="SSF47413">
    <property type="entry name" value="lambda repressor-like DNA-binding domains"/>
    <property type="match status" value="1"/>
</dbReference>
<comment type="caution">
    <text evidence="2">The sequence shown here is derived from an EMBL/GenBank/DDBJ whole genome shotgun (WGS) entry which is preliminary data.</text>
</comment>
<dbReference type="GO" id="GO:0003677">
    <property type="term" value="F:DNA binding"/>
    <property type="evidence" value="ECO:0007669"/>
    <property type="project" value="InterPro"/>
</dbReference>
<name>A0AA86YEF5_PROST</name>
<reference evidence="2 3" key="3">
    <citation type="submission" date="2008-05" db="EMBL/GenBank/DDBJ databases">
        <authorList>
            <person name="Fulton L."/>
            <person name="Clifton S."/>
            <person name="Fulton B."/>
            <person name="Xu J."/>
            <person name="Minx P."/>
            <person name="Pepin K.H."/>
            <person name="Johnson M."/>
            <person name="Thiruvilangam P."/>
            <person name="Bhonagiri V."/>
            <person name="Nash W.E."/>
            <person name="Mardis E.R."/>
            <person name="Wilson R.K."/>
        </authorList>
    </citation>
    <scope>NUCLEOTIDE SEQUENCE [LARGE SCALE GENOMIC DNA]</scope>
    <source>
        <strain evidence="2 3">ATCC 25827</strain>
    </source>
</reference>
<dbReference type="Gene3D" id="1.10.260.40">
    <property type="entry name" value="lambda repressor-like DNA-binding domains"/>
    <property type="match status" value="1"/>
</dbReference>
<dbReference type="InterPro" id="IPR001387">
    <property type="entry name" value="Cro/C1-type_HTH"/>
</dbReference>
<proteinExistence type="predicted"/>